<feature type="transmembrane region" description="Helical" evidence="9">
    <location>
        <begin position="33"/>
        <end position="54"/>
    </location>
</feature>
<keyword evidence="3" id="KW-1003">Cell membrane</keyword>
<evidence type="ECO:0000256" key="5">
    <source>
        <dbReference type="ARBA" id="ARBA00022683"/>
    </source>
</evidence>
<gene>
    <name evidence="10" type="ORF">B4167_1123</name>
</gene>
<sequence>MIFKFILIGLLGYIATIDERVLGASMMNRPIILGPLVGLILGDLQTGIIVGATLETMFIGTVTIGAALPPDVGVAGVLCTALAILTDTGADVAVTLALPFAILAQGYNMLVFTINSYFVSKGIKSAGQGDTRSLAKWHFTPLLVRLPIAILCFLVVFLGTDAAKFLVELLPEKVMNGFSVAAGLLPAVGFAMLVQMMISKKLAPFFFIGFMLSTYLKMDVIGVSVLAVLIVLIILSWKKFVPEEG</sequence>
<evidence type="ECO:0000256" key="9">
    <source>
        <dbReference type="SAM" id="Phobius"/>
    </source>
</evidence>
<proteinExistence type="predicted"/>
<keyword evidence="7 9" id="KW-1133">Transmembrane helix</keyword>
<name>A0ABD4A5X0_9BACI</name>
<keyword evidence="2" id="KW-0813">Transport</keyword>
<feature type="transmembrane region" description="Helical" evidence="9">
    <location>
        <begin position="139"/>
        <end position="158"/>
    </location>
</feature>
<dbReference type="AlphaFoldDB" id="A0ABD4A5X0"/>
<feature type="transmembrane region" description="Helical" evidence="9">
    <location>
        <begin position="66"/>
        <end position="86"/>
    </location>
</feature>
<accession>A0ABD4A5X0</accession>
<organism evidence="10 11">
    <name type="scientific">Caldibacillus thermoamylovorans</name>
    <dbReference type="NCBI Taxonomy" id="35841"/>
    <lineage>
        <taxon>Bacteria</taxon>
        <taxon>Bacillati</taxon>
        <taxon>Bacillota</taxon>
        <taxon>Bacilli</taxon>
        <taxon>Bacillales</taxon>
        <taxon>Bacillaceae</taxon>
        <taxon>Caldibacillus</taxon>
    </lineage>
</organism>
<evidence type="ECO:0008006" key="12">
    <source>
        <dbReference type="Google" id="ProtNLM"/>
    </source>
</evidence>
<evidence type="ECO:0000256" key="1">
    <source>
        <dbReference type="ARBA" id="ARBA00004651"/>
    </source>
</evidence>
<evidence type="ECO:0000256" key="6">
    <source>
        <dbReference type="ARBA" id="ARBA00022692"/>
    </source>
</evidence>
<keyword evidence="4" id="KW-0762">Sugar transport</keyword>
<dbReference type="Pfam" id="PF03609">
    <property type="entry name" value="EII-Sor"/>
    <property type="match status" value="1"/>
</dbReference>
<reference evidence="10 11" key="1">
    <citation type="submission" date="2015-01" db="EMBL/GenBank/DDBJ databases">
        <title>Draft Genome Sequences of Four Bacillus thermoamylovorans Strains, Isolated From Food Products.</title>
        <authorList>
            <person name="Krawcyk A.O."/>
            <person name="Berendsen E.M."/>
            <person name="Eijlander R.T."/>
            <person name="de Jong A."/>
            <person name="Wells-Bennik M."/>
            <person name="Kuipers O.P."/>
        </authorList>
    </citation>
    <scope>NUCLEOTIDE SEQUENCE [LARGE SCALE GENOMIC DNA]</scope>
    <source>
        <strain evidence="10 11">B4167</strain>
    </source>
</reference>
<evidence type="ECO:0000256" key="7">
    <source>
        <dbReference type="ARBA" id="ARBA00022989"/>
    </source>
</evidence>
<keyword evidence="5" id="KW-0598">Phosphotransferase system</keyword>
<evidence type="ECO:0000256" key="4">
    <source>
        <dbReference type="ARBA" id="ARBA00022597"/>
    </source>
</evidence>
<evidence type="ECO:0000256" key="8">
    <source>
        <dbReference type="ARBA" id="ARBA00023136"/>
    </source>
</evidence>
<keyword evidence="8 9" id="KW-0472">Membrane</keyword>
<feature type="transmembrane region" description="Helical" evidence="9">
    <location>
        <begin position="92"/>
        <end position="118"/>
    </location>
</feature>
<dbReference type="PANTHER" id="PTHR32502:SF8">
    <property type="entry name" value="N-ACETYLGALACTOSAMINE PERMEASE IIC COMPONENT 1"/>
    <property type="match status" value="1"/>
</dbReference>
<evidence type="ECO:0000256" key="2">
    <source>
        <dbReference type="ARBA" id="ARBA00022448"/>
    </source>
</evidence>
<protein>
    <recommendedName>
        <fullName evidence="12">PTS sugar transporter subunit IIC</fullName>
    </recommendedName>
</protein>
<keyword evidence="6 9" id="KW-0812">Transmembrane</keyword>
<comment type="subcellular location">
    <subcellularLocation>
        <location evidence="1">Cell membrane</location>
        <topology evidence="1">Multi-pass membrane protein</topology>
    </subcellularLocation>
</comment>
<comment type="caution">
    <text evidence="10">The sequence shown here is derived from an EMBL/GenBank/DDBJ whole genome shotgun (WGS) entry which is preliminary data.</text>
</comment>
<evidence type="ECO:0000313" key="11">
    <source>
        <dbReference type="Proteomes" id="UP000032076"/>
    </source>
</evidence>
<dbReference type="EMBL" id="JXLU01000095">
    <property type="protein sequence ID" value="KIO72433.1"/>
    <property type="molecule type" value="Genomic_DNA"/>
</dbReference>
<feature type="transmembrane region" description="Helical" evidence="9">
    <location>
        <begin position="218"/>
        <end position="237"/>
    </location>
</feature>
<dbReference type="InterPro" id="IPR050303">
    <property type="entry name" value="GatZ_KbaZ_carbometab"/>
</dbReference>
<dbReference type="GO" id="GO:0009401">
    <property type="term" value="P:phosphoenolpyruvate-dependent sugar phosphotransferase system"/>
    <property type="evidence" value="ECO:0007669"/>
    <property type="project" value="UniProtKB-KW"/>
</dbReference>
<feature type="transmembrane region" description="Helical" evidence="9">
    <location>
        <begin position="178"/>
        <end position="198"/>
    </location>
</feature>
<dbReference type="RefSeq" id="WP_041902884.1">
    <property type="nucleotide sequence ID" value="NZ_JAQEZG010000002.1"/>
</dbReference>
<dbReference type="InterPro" id="IPR004700">
    <property type="entry name" value="PTS_IIC_man"/>
</dbReference>
<dbReference type="GO" id="GO:0005886">
    <property type="term" value="C:plasma membrane"/>
    <property type="evidence" value="ECO:0007669"/>
    <property type="project" value="UniProtKB-SubCell"/>
</dbReference>
<dbReference type="PROSITE" id="PS51106">
    <property type="entry name" value="PTS_EIIC_TYPE_4"/>
    <property type="match status" value="1"/>
</dbReference>
<evidence type="ECO:0000313" key="10">
    <source>
        <dbReference type="EMBL" id="KIO72433.1"/>
    </source>
</evidence>
<dbReference type="PANTHER" id="PTHR32502">
    <property type="entry name" value="N-ACETYLGALACTOSAMINE PERMEASE II COMPONENT-RELATED"/>
    <property type="match status" value="1"/>
</dbReference>
<evidence type="ECO:0000256" key="3">
    <source>
        <dbReference type="ARBA" id="ARBA00022475"/>
    </source>
</evidence>
<dbReference type="Proteomes" id="UP000032076">
    <property type="component" value="Unassembled WGS sequence"/>
</dbReference>